<keyword evidence="1" id="KW-0723">Serine/threonine-protein kinase</keyword>
<organism evidence="5 6">
    <name type="scientific">Uncinocarpus reesii (strain UAMH 1704)</name>
    <dbReference type="NCBI Taxonomy" id="336963"/>
    <lineage>
        <taxon>Eukaryota</taxon>
        <taxon>Fungi</taxon>
        <taxon>Dikarya</taxon>
        <taxon>Ascomycota</taxon>
        <taxon>Pezizomycotina</taxon>
        <taxon>Eurotiomycetes</taxon>
        <taxon>Eurotiomycetidae</taxon>
        <taxon>Onygenales</taxon>
        <taxon>Onygenaceae</taxon>
        <taxon>Uncinocarpus</taxon>
    </lineage>
</organism>
<evidence type="ECO:0000256" key="1">
    <source>
        <dbReference type="ARBA" id="ARBA00022527"/>
    </source>
</evidence>
<dbReference type="InterPro" id="IPR050117">
    <property type="entry name" value="MAPK"/>
</dbReference>
<dbReference type="RefSeq" id="XP_002543919.1">
    <property type="nucleotide sequence ID" value="XM_002543873.1"/>
</dbReference>
<dbReference type="InParanoid" id="C4JQV4"/>
<dbReference type="VEuPathDB" id="FungiDB:UREG_03436"/>
<evidence type="ECO:0000313" key="6">
    <source>
        <dbReference type="Proteomes" id="UP000002058"/>
    </source>
</evidence>
<evidence type="ECO:0000256" key="2">
    <source>
        <dbReference type="ARBA" id="ARBA00022741"/>
    </source>
</evidence>
<dbReference type="GO" id="GO:0004674">
    <property type="term" value="F:protein serine/threonine kinase activity"/>
    <property type="evidence" value="ECO:0007669"/>
    <property type="project" value="UniProtKB-KW"/>
</dbReference>
<sequence>MVLERYEKHPGIRRLVDQIQDPPLLVLRYFDDNLLNLSKSRIIEGRELKLVARTVLQALAALHGDGFIHTDVKPDNILVNYENDSKAICEVALGDCGDACNIDTLADSEDGHIIGAGIFRSPEAMLNLKWGPPTDIWSFGTTLISLIWGKGWHIFKPGNIDPADEKYPAYIMIKQINLFGPLPKKFAEIADEERADMAMQLNDYVERMSSKQRKPFALAEDARLSGENREFICKIMKLDPRDRPTAEELLKDKWFNGA</sequence>
<dbReference type="HOGENOM" id="CLU_076146_1_0_1"/>
<keyword evidence="2" id="KW-0547">Nucleotide-binding</keyword>
<dbReference type="STRING" id="336963.C4JQV4"/>
<dbReference type="eggNOG" id="KOG0667">
    <property type="taxonomic scope" value="Eukaryota"/>
</dbReference>
<dbReference type="GO" id="GO:0005524">
    <property type="term" value="F:ATP binding"/>
    <property type="evidence" value="ECO:0007669"/>
    <property type="project" value="UniProtKB-KW"/>
</dbReference>
<dbReference type="InterPro" id="IPR008271">
    <property type="entry name" value="Ser/Thr_kinase_AS"/>
</dbReference>
<dbReference type="SUPFAM" id="SSF56112">
    <property type="entry name" value="Protein kinase-like (PK-like)"/>
    <property type="match status" value="1"/>
</dbReference>
<dbReference type="SMART" id="SM00220">
    <property type="entry name" value="S_TKc"/>
    <property type="match status" value="1"/>
</dbReference>
<feature type="domain" description="Protein kinase" evidence="4">
    <location>
        <begin position="1"/>
        <end position="255"/>
    </location>
</feature>
<dbReference type="PANTHER" id="PTHR24055">
    <property type="entry name" value="MITOGEN-ACTIVATED PROTEIN KINASE"/>
    <property type="match status" value="1"/>
</dbReference>
<dbReference type="AlphaFoldDB" id="C4JQV4"/>
<dbReference type="InterPro" id="IPR000719">
    <property type="entry name" value="Prot_kinase_dom"/>
</dbReference>
<accession>C4JQV4</accession>
<proteinExistence type="predicted"/>
<dbReference type="GeneID" id="8442010"/>
<dbReference type="PROSITE" id="PS50011">
    <property type="entry name" value="PROTEIN_KINASE_DOM"/>
    <property type="match status" value="1"/>
</dbReference>
<dbReference type="OrthoDB" id="5979581at2759"/>
<dbReference type="Gene3D" id="1.10.510.10">
    <property type="entry name" value="Transferase(Phosphotransferase) domain 1"/>
    <property type="match status" value="1"/>
</dbReference>
<evidence type="ECO:0000256" key="3">
    <source>
        <dbReference type="ARBA" id="ARBA00022840"/>
    </source>
</evidence>
<protein>
    <recommendedName>
        <fullName evidence="4">Protein kinase domain-containing protein</fullName>
    </recommendedName>
</protein>
<keyword evidence="3" id="KW-0067">ATP-binding</keyword>
<dbReference type="OMA" id="QMRWGTA"/>
<reference evidence="6" key="1">
    <citation type="journal article" date="2009" name="Genome Res.">
        <title>Comparative genomic analyses of the human fungal pathogens Coccidioides and their relatives.</title>
        <authorList>
            <person name="Sharpton T.J."/>
            <person name="Stajich J.E."/>
            <person name="Rounsley S.D."/>
            <person name="Gardner M.J."/>
            <person name="Wortman J.R."/>
            <person name="Jordar V.S."/>
            <person name="Maiti R."/>
            <person name="Kodira C.D."/>
            <person name="Neafsey D.E."/>
            <person name="Zeng Q."/>
            <person name="Hung C.-Y."/>
            <person name="McMahan C."/>
            <person name="Muszewska A."/>
            <person name="Grynberg M."/>
            <person name="Mandel M.A."/>
            <person name="Kellner E.M."/>
            <person name="Barker B.M."/>
            <person name="Galgiani J.N."/>
            <person name="Orbach M.J."/>
            <person name="Kirkland T.N."/>
            <person name="Cole G.T."/>
            <person name="Henn M.R."/>
            <person name="Birren B.W."/>
            <person name="Taylor J.W."/>
        </authorList>
    </citation>
    <scope>NUCLEOTIDE SEQUENCE [LARGE SCALE GENOMIC DNA]</scope>
    <source>
        <strain evidence="6">UAMH 1704</strain>
    </source>
</reference>
<dbReference type="PROSITE" id="PS00108">
    <property type="entry name" value="PROTEIN_KINASE_ST"/>
    <property type="match status" value="1"/>
</dbReference>
<dbReference type="EMBL" id="CH476616">
    <property type="protein sequence ID" value="EEP78590.1"/>
    <property type="molecule type" value="Genomic_DNA"/>
</dbReference>
<dbReference type="Proteomes" id="UP000002058">
    <property type="component" value="Unassembled WGS sequence"/>
</dbReference>
<dbReference type="InterPro" id="IPR011009">
    <property type="entry name" value="Kinase-like_dom_sf"/>
</dbReference>
<keyword evidence="1" id="KW-0808">Transferase</keyword>
<keyword evidence="1" id="KW-0418">Kinase</keyword>
<dbReference type="KEGG" id="ure:UREG_03436"/>
<evidence type="ECO:0000259" key="4">
    <source>
        <dbReference type="PROSITE" id="PS50011"/>
    </source>
</evidence>
<dbReference type="Pfam" id="PF00069">
    <property type="entry name" value="Pkinase"/>
    <property type="match status" value="1"/>
</dbReference>
<evidence type="ECO:0000313" key="5">
    <source>
        <dbReference type="EMBL" id="EEP78590.1"/>
    </source>
</evidence>
<gene>
    <name evidence="5" type="ORF">UREG_03436</name>
</gene>
<name>C4JQV4_UNCRE</name>
<keyword evidence="6" id="KW-1185">Reference proteome</keyword>